<keyword evidence="7" id="KW-1185">Reference proteome</keyword>
<evidence type="ECO:0000256" key="4">
    <source>
        <dbReference type="ARBA" id="ARBA00023163"/>
    </source>
</evidence>
<name>A0ABS9ZMX1_9PSED</name>
<evidence type="ECO:0000256" key="1">
    <source>
        <dbReference type="ARBA" id="ARBA00009437"/>
    </source>
</evidence>
<evidence type="ECO:0000256" key="2">
    <source>
        <dbReference type="ARBA" id="ARBA00023015"/>
    </source>
</evidence>
<dbReference type="RefSeq" id="WP_243247105.1">
    <property type="nucleotide sequence ID" value="NZ_LOHG01000009.1"/>
</dbReference>
<dbReference type="PANTHER" id="PTHR30118">
    <property type="entry name" value="HTH-TYPE TRANSCRIPTIONAL REGULATOR LEUO-RELATED"/>
    <property type="match status" value="1"/>
</dbReference>
<comment type="similarity">
    <text evidence="1">Belongs to the LysR transcriptional regulatory family.</text>
</comment>
<evidence type="ECO:0000313" key="6">
    <source>
        <dbReference type="EMBL" id="MCI8210887.1"/>
    </source>
</evidence>
<dbReference type="Gene3D" id="3.40.190.10">
    <property type="entry name" value="Periplasmic binding protein-like II"/>
    <property type="match status" value="2"/>
</dbReference>
<dbReference type="InterPro" id="IPR005119">
    <property type="entry name" value="LysR_subst-bd"/>
</dbReference>
<dbReference type="SUPFAM" id="SSF53850">
    <property type="entry name" value="Periplasmic binding protein-like II"/>
    <property type="match status" value="1"/>
</dbReference>
<protein>
    <recommendedName>
        <fullName evidence="5">LysR substrate-binding domain-containing protein</fullName>
    </recommendedName>
</protein>
<dbReference type="PANTHER" id="PTHR30118:SF15">
    <property type="entry name" value="TRANSCRIPTIONAL REGULATORY PROTEIN"/>
    <property type="match status" value="1"/>
</dbReference>
<evidence type="ECO:0000259" key="5">
    <source>
        <dbReference type="Pfam" id="PF03466"/>
    </source>
</evidence>
<comment type="caution">
    <text evidence="6">The sequence shown here is derived from an EMBL/GenBank/DDBJ whole genome shotgun (WGS) entry which is preliminary data.</text>
</comment>
<accession>A0ABS9ZMX1</accession>
<organism evidence="6 7">
    <name type="scientific">Pseudomonas maioricensis</name>
    <dbReference type="NCBI Taxonomy" id="1766623"/>
    <lineage>
        <taxon>Bacteria</taxon>
        <taxon>Pseudomonadati</taxon>
        <taxon>Pseudomonadota</taxon>
        <taxon>Gammaproteobacteria</taxon>
        <taxon>Pseudomonadales</taxon>
        <taxon>Pseudomonadaceae</taxon>
        <taxon>Pseudomonas</taxon>
    </lineage>
</organism>
<dbReference type="Pfam" id="PF03466">
    <property type="entry name" value="LysR_substrate"/>
    <property type="match status" value="1"/>
</dbReference>
<dbReference type="EMBL" id="LOHG01000009">
    <property type="protein sequence ID" value="MCI8210887.1"/>
    <property type="molecule type" value="Genomic_DNA"/>
</dbReference>
<evidence type="ECO:0000256" key="3">
    <source>
        <dbReference type="ARBA" id="ARBA00023125"/>
    </source>
</evidence>
<sequence>MNRYEVPGNDHNPLLGLGAFEQMHGVFSSLSKPAAFIAATSEASIRLAVSSDVEYALLPMLLRRLRVEAPGVSLTIVRADPEQMPALLASGEVSLGIGLSAASDATHHRASLRRVRPVVLRTDTMPDQVCLSELCRRPHARVSFASNMDRDIDQTLRDAGLQRKVLLSVSQFNVLPALLAQTDMLALVPDYVAQTMVAQGGLRSDPLPLPAMDFDLVMSWGVQANNDPAGRWLRSRCKMFLGE</sequence>
<gene>
    <name evidence="6" type="ORF">AUC61_15235</name>
</gene>
<dbReference type="InterPro" id="IPR050389">
    <property type="entry name" value="LysR-type_TF"/>
</dbReference>
<keyword evidence="2" id="KW-0805">Transcription regulation</keyword>
<keyword evidence="3" id="KW-0238">DNA-binding</keyword>
<evidence type="ECO:0000313" key="7">
    <source>
        <dbReference type="Proteomes" id="UP001320513"/>
    </source>
</evidence>
<feature type="domain" description="LysR substrate-binding" evidence="5">
    <location>
        <begin position="42"/>
        <end position="237"/>
    </location>
</feature>
<dbReference type="Proteomes" id="UP001320513">
    <property type="component" value="Unassembled WGS sequence"/>
</dbReference>
<reference evidence="6 7" key="1">
    <citation type="submission" date="2015-12" db="EMBL/GenBank/DDBJ databases">
        <title>Phylogenomics in the description of a new species in the Pseudomonas syringae group.</title>
        <authorList>
            <person name="Busquets A."/>
            <person name="Gomila M."/>
            <person name="Beiki F."/>
            <person name="Rahimian H."/>
            <person name="Mulet M."/>
            <person name="Sanchez D."/>
            <person name="Garcia-Valdes E."/>
            <person name="Lalucat J."/>
        </authorList>
    </citation>
    <scope>NUCLEOTIDE SEQUENCE [LARGE SCALE GENOMIC DNA]</scope>
    <source>
        <strain evidence="6 7">S25</strain>
    </source>
</reference>
<keyword evidence="4" id="KW-0804">Transcription</keyword>
<proteinExistence type="inferred from homology"/>